<evidence type="ECO:0000313" key="4">
    <source>
        <dbReference type="Proteomes" id="UP001626550"/>
    </source>
</evidence>
<evidence type="ECO:0000256" key="1">
    <source>
        <dbReference type="ARBA" id="ARBA00022553"/>
    </source>
</evidence>
<protein>
    <recommendedName>
        <fullName evidence="2">PH domain-containing protein</fullName>
    </recommendedName>
</protein>
<evidence type="ECO:0000259" key="2">
    <source>
        <dbReference type="PROSITE" id="PS50003"/>
    </source>
</evidence>
<accession>A0ABD2QLW4</accession>
<comment type="caution">
    <text evidence="3">The sequence shown here is derived from an EMBL/GenBank/DDBJ whole genome shotgun (WGS) entry which is preliminary data.</text>
</comment>
<dbReference type="Pfam" id="PF00169">
    <property type="entry name" value="PH"/>
    <property type="match status" value="1"/>
</dbReference>
<dbReference type="Gene3D" id="2.30.29.30">
    <property type="entry name" value="Pleckstrin-homology domain (PH domain)/Phosphotyrosine-binding domain (PTB)"/>
    <property type="match status" value="1"/>
</dbReference>
<reference evidence="3 4" key="1">
    <citation type="submission" date="2024-11" db="EMBL/GenBank/DDBJ databases">
        <title>Adaptive evolution of stress response genes in parasites aligns with host niche diversity.</title>
        <authorList>
            <person name="Hahn C."/>
            <person name="Resl P."/>
        </authorList>
    </citation>
    <scope>NUCLEOTIDE SEQUENCE [LARGE SCALE GENOMIC DNA]</scope>
    <source>
        <strain evidence="3">EGGRZ-B1_66</strain>
        <tissue evidence="3">Body</tissue>
    </source>
</reference>
<organism evidence="3 4">
    <name type="scientific">Cichlidogyrus casuarinus</name>
    <dbReference type="NCBI Taxonomy" id="1844966"/>
    <lineage>
        <taxon>Eukaryota</taxon>
        <taxon>Metazoa</taxon>
        <taxon>Spiralia</taxon>
        <taxon>Lophotrochozoa</taxon>
        <taxon>Platyhelminthes</taxon>
        <taxon>Monogenea</taxon>
        <taxon>Monopisthocotylea</taxon>
        <taxon>Dactylogyridea</taxon>
        <taxon>Ancyrocephalidae</taxon>
        <taxon>Cichlidogyrus</taxon>
    </lineage>
</organism>
<dbReference type="SMART" id="SM00233">
    <property type="entry name" value="PH"/>
    <property type="match status" value="1"/>
</dbReference>
<proteinExistence type="predicted"/>
<gene>
    <name evidence="3" type="ORF">Ciccas_000784</name>
</gene>
<dbReference type="InterPro" id="IPR001849">
    <property type="entry name" value="PH_domain"/>
</dbReference>
<dbReference type="EMBL" id="JBJKFK010000046">
    <property type="protein sequence ID" value="KAL3320520.1"/>
    <property type="molecule type" value="Genomic_DNA"/>
</dbReference>
<dbReference type="PROSITE" id="PS50003">
    <property type="entry name" value="PH_DOMAIN"/>
    <property type="match status" value="1"/>
</dbReference>
<feature type="domain" description="PH" evidence="2">
    <location>
        <begin position="8"/>
        <end position="102"/>
    </location>
</feature>
<sequence>MDVENRNEQDMRGDLLKWTSYLKGYRQRYFILENGVLSYYSDKNKVQDLCRGTISLRNASVHIPSLQRGHFIIRVCGRRYYLKPKSISDRVKWIHAFRQTVNNIQSVRQLNYEEGQFSSFCLLTINTNSTDSARFVIQINLHISSIE</sequence>
<name>A0ABD2QLW4_9PLAT</name>
<dbReference type="InterPro" id="IPR045188">
    <property type="entry name" value="Boi1/Boi2-like"/>
</dbReference>
<dbReference type="PANTHER" id="PTHR22902:SF27">
    <property type="entry name" value="PLECKSTRIN HOMOLOGY DOMAIN-CONTAINING FAMILY A MEMBER 3"/>
    <property type="match status" value="1"/>
</dbReference>
<evidence type="ECO:0000313" key="3">
    <source>
        <dbReference type="EMBL" id="KAL3320520.1"/>
    </source>
</evidence>
<keyword evidence="1" id="KW-0597">Phosphoprotein</keyword>
<dbReference type="Proteomes" id="UP001626550">
    <property type="component" value="Unassembled WGS sequence"/>
</dbReference>
<dbReference type="InterPro" id="IPR011993">
    <property type="entry name" value="PH-like_dom_sf"/>
</dbReference>
<dbReference type="PANTHER" id="PTHR22902">
    <property type="entry name" value="SESQUIPEDALIAN"/>
    <property type="match status" value="1"/>
</dbReference>
<keyword evidence="4" id="KW-1185">Reference proteome</keyword>
<dbReference type="SUPFAM" id="SSF50729">
    <property type="entry name" value="PH domain-like"/>
    <property type="match status" value="1"/>
</dbReference>
<dbReference type="AlphaFoldDB" id="A0ABD2QLW4"/>